<name>A0A813YX56_9BILA</name>
<reference evidence="1" key="1">
    <citation type="submission" date="2021-02" db="EMBL/GenBank/DDBJ databases">
        <authorList>
            <person name="Nowell W R."/>
        </authorList>
    </citation>
    <scope>NUCLEOTIDE SEQUENCE</scope>
</reference>
<dbReference type="EMBL" id="CAJNOI010000033">
    <property type="protein sequence ID" value="CAF0890377.1"/>
    <property type="molecule type" value="Genomic_DNA"/>
</dbReference>
<dbReference type="InterPro" id="IPR036291">
    <property type="entry name" value="NAD(P)-bd_dom_sf"/>
</dbReference>
<accession>A0A813YX56</accession>
<sequence>MSKLNRKVVLIAGASERAEHAFITGRRQEMLDEAVNKISSTIMADLDNLCNVIKKEKGRLDIVTVMFRDVANSEVTESTFITDLIAIVPLAWTGMPDKTVKTAVFRTSDDSSYITRIKLFVDGGKE</sequence>
<protein>
    <submittedName>
        <fullName evidence="1">Uncharacterized protein</fullName>
    </submittedName>
</protein>
<evidence type="ECO:0000313" key="2">
    <source>
        <dbReference type="Proteomes" id="UP000663877"/>
    </source>
</evidence>
<dbReference type="AlphaFoldDB" id="A0A813YX56"/>
<comment type="caution">
    <text evidence="1">The sequence shown here is derived from an EMBL/GenBank/DDBJ whole genome shotgun (WGS) entry which is preliminary data.</text>
</comment>
<evidence type="ECO:0000313" key="1">
    <source>
        <dbReference type="EMBL" id="CAF0890377.1"/>
    </source>
</evidence>
<proteinExistence type="predicted"/>
<organism evidence="1 2">
    <name type="scientific">Adineta steineri</name>
    <dbReference type="NCBI Taxonomy" id="433720"/>
    <lineage>
        <taxon>Eukaryota</taxon>
        <taxon>Metazoa</taxon>
        <taxon>Spiralia</taxon>
        <taxon>Gnathifera</taxon>
        <taxon>Rotifera</taxon>
        <taxon>Eurotatoria</taxon>
        <taxon>Bdelloidea</taxon>
        <taxon>Adinetida</taxon>
        <taxon>Adinetidae</taxon>
        <taxon>Adineta</taxon>
    </lineage>
</organism>
<gene>
    <name evidence="1" type="ORF">BJG266_LOCUS9915</name>
</gene>
<dbReference type="SUPFAM" id="SSF51735">
    <property type="entry name" value="NAD(P)-binding Rossmann-fold domains"/>
    <property type="match status" value="1"/>
</dbReference>
<dbReference type="Proteomes" id="UP000663877">
    <property type="component" value="Unassembled WGS sequence"/>
</dbReference>